<proteinExistence type="predicted"/>
<name>V2QBI0_9BACT</name>
<sequence length="166" mass="18947">MKINIAGIVIIILIIAAVFALKKCNSIENISADLLSFDLNVTEAVDFDKLTSKGLPVIVDYGAEQCIPCKNMAPVLEKLNKEMSGRVYIKFADVWKYPDINKNIYAKIIPYQVFFDKNSKPYEPSMEVLSYVNFITKTDNGKHTFTMHIGELKENQMRMIIKDMEK</sequence>
<dbReference type="InterPro" id="IPR013766">
    <property type="entry name" value="Thioredoxin_domain"/>
</dbReference>
<dbReference type="GO" id="GO:0005829">
    <property type="term" value="C:cytosol"/>
    <property type="evidence" value="ECO:0007669"/>
    <property type="project" value="TreeGrafter"/>
</dbReference>
<dbReference type="CDD" id="cd02947">
    <property type="entry name" value="TRX_family"/>
    <property type="match status" value="1"/>
</dbReference>
<reference evidence="1" key="1">
    <citation type="journal article" date="2014" name="Genome Announc.">
        <title>Draft genome sequences of the altered schaedler flora, a defined bacterial community from gnotobiotic mice.</title>
        <authorList>
            <person name="Wannemuehler M.J."/>
            <person name="Overstreet A.M."/>
            <person name="Ward D.V."/>
            <person name="Phillips G.J."/>
        </authorList>
    </citation>
    <scope>NUCLEOTIDE SEQUENCE</scope>
    <source>
        <strain evidence="1">ASF457</strain>
    </source>
</reference>
<reference evidence="1" key="2">
    <citation type="submission" date="2022-05" db="EMBL/GenBank/DDBJ databases">
        <authorList>
            <person name="Proctor A.L."/>
            <person name="Phillips G.J."/>
            <person name="Wannemuehler M.J."/>
        </authorList>
    </citation>
    <scope>NUCLEOTIDE SEQUENCE</scope>
    <source>
        <strain evidence="1">ASF457</strain>
    </source>
</reference>
<dbReference type="RefSeq" id="WP_023275797.1">
    <property type="nucleotide sequence ID" value="NZ_CP097562.1"/>
</dbReference>
<reference evidence="1" key="3">
    <citation type="submission" date="2022-06" db="EMBL/GenBank/DDBJ databases">
        <title>Resources to Facilitate Use of the Altered Schaedler Flora (ASF) Mouse Model to Study Microbiome Function.</title>
        <authorList>
            <person name="Proctor A."/>
            <person name="Parvinroo S."/>
            <person name="Richie T."/>
            <person name="Jia X."/>
            <person name="Lee S.T.M."/>
            <person name="Karp P.D."/>
            <person name="Paley S."/>
            <person name="Kostic A.D."/>
            <person name="Pierre J.F."/>
            <person name="Wannemuehler M.J."/>
            <person name="Phillips G.J."/>
        </authorList>
    </citation>
    <scope>NUCLEOTIDE SEQUENCE</scope>
    <source>
        <strain evidence="1">ASF457</strain>
    </source>
</reference>
<dbReference type="GO" id="GO:0045454">
    <property type="term" value="P:cell redox homeostasis"/>
    <property type="evidence" value="ECO:0007669"/>
    <property type="project" value="TreeGrafter"/>
</dbReference>
<dbReference type="Gene3D" id="3.40.30.10">
    <property type="entry name" value="Glutaredoxin"/>
    <property type="match status" value="1"/>
</dbReference>
<dbReference type="OrthoDB" id="9790390at2"/>
<dbReference type="GO" id="GO:0015035">
    <property type="term" value="F:protein-disulfide reductase activity"/>
    <property type="evidence" value="ECO:0007669"/>
    <property type="project" value="TreeGrafter"/>
</dbReference>
<dbReference type="PANTHER" id="PTHR45663:SF11">
    <property type="entry name" value="GEO12009P1"/>
    <property type="match status" value="1"/>
</dbReference>
<dbReference type="KEGG" id="msch:N508_001501"/>
<protein>
    <submittedName>
        <fullName evidence="1">Uncharacterized protein</fullName>
    </submittedName>
</protein>
<dbReference type="eggNOG" id="COG3118">
    <property type="taxonomic scope" value="Bacteria"/>
</dbReference>
<keyword evidence="2" id="KW-1185">Reference proteome</keyword>
<organism evidence="1 2">
    <name type="scientific">Mucispirillum schaedleri ASF457</name>
    <dbReference type="NCBI Taxonomy" id="1379858"/>
    <lineage>
        <taxon>Bacteria</taxon>
        <taxon>Pseudomonadati</taxon>
        <taxon>Deferribacterota</taxon>
        <taxon>Deferribacteres</taxon>
        <taxon>Deferribacterales</taxon>
        <taxon>Mucispirillaceae</taxon>
        <taxon>Mucispirillum</taxon>
    </lineage>
</organism>
<dbReference type="AlphaFoldDB" id="V2QBI0"/>
<dbReference type="PANTHER" id="PTHR45663">
    <property type="entry name" value="GEO12009P1"/>
    <property type="match status" value="1"/>
</dbReference>
<dbReference type="EMBL" id="CP097562">
    <property type="protein sequence ID" value="USF24415.1"/>
    <property type="molecule type" value="Genomic_DNA"/>
</dbReference>
<dbReference type="SUPFAM" id="SSF52833">
    <property type="entry name" value="Thioredoxin-like"/>
    <property type="match status" value="1"/>
</dbReference>
<dbReference type="Proteomes" id="UP000017429">
    <property type="component" value="Chromosome"/>
</dbReference>
<gene>
    <name evidence="1" type="ORF">N508_001501</name>
</gene>
<dbReference type="InterPro" id="IPR036249">
    <property type="entry name" value="Thioredoxin-like_sf"/>
</dbReference>
<dbReference type="Pfam" id="PF00085">
    <property type="entry name" value="Thioredoxin"/>
    <property type="match status" value="1"/>
</dbReference>
<accession>V2QBI0</accession>
<evidence type="ECO:0000313" key="2">
    <source>
        <dbReference type="Proteomes" id="UP000017429"/>
    </source>
</evidence>
<evidence type="ECO:0000313" key="1">
    <source>
        <dbReference type="EMBL" id="USF24415.1"/>
    </source>
</evidence>